<evidence type="ECO:0000256" key="3">
    <source>
        <dbReference type="ARBA" id="ARBA00022741"/>
    </source>
</evidence>
<evidence type="ECO:0000256" key="5">
    <source>
        <dbReference type="ARBA" id="ARBA00022917"/>
    </source>
</evidence>
<dbReference type="GO" id="GO:0004820">
    <property type="term" value="F:glycine-tRNA ligase activity"/>
    <property type="evidence" value="ECO:0007669"/>
    <property type="project" value="UniProtKB-UniRule"/>
</dbReference>
<evidence type="ECO:0000256" key="1">
    <source>
        <dbReference type="ARBA" id="ARBA00008226"/>
    </source>
</evidence>
<dbReference type="FunFam" id="3.30.930.10:FF:000006">
    <property type="entry name" value="Glycine--tRNA ligase alpha subunit"/>
    <property type="match status" value="1"/>
</dbReference>
<evidence type="ECO:0000256" key="2">
    <source>
        <dbReference type="ARBA" id="ARBA00022598"/>
    </source>
</evidence>
<keyword evidence="8" id="KW-0963">Cytoplasm</keyword>
<keyword evidence="5 8" id="KW-0648">Protein biosynthesis</keyword>
<dbReference type="EC" id="6.1.1.14" evidence="8"/>
<evidence type="ECO:0000256" key="4">
    <source>
        <dbReference type="ARBA" id="ARBA00022840"/>
    </source>
</evidence>
<dbReference type="SUPFAM" id="SSF55681">
    <property type="entry name" value="Class II aaRS and biotin synthetases"/>
    <property type="match status" value="1"/>
</dbReference>
<evidence type="ECO:0000313" key="9">
    <source>
        <dbReference type="EMBL" id="MBO1321325.1"/>
    </source>
</evidence>
<dbReference type="AlphaFoldDB" id="A0A8J7QNL3"/>
<keyword evidence="3 8" id="KW-0547">Nucleotide-binding</keyword>
<dbReference type="NCBIfam" id="NF006827">
    <property type="entry name" value="PRK09348.1"/>
    <property type="match status" value="1"/>
</dbReference>
<dbReference type="HAMAP" id="MF_00254">
    <property type="entry name" value="Gly_tRNA_synth_alpha"/>
    <property type="match status" value="1"/>
</dbReference>
<gene>
    <name evidence="8 9" type="primary">glyQ</name>
    <name evidence="9" type="ORF">J3U88_22785</name>
</gene>
<dbReference type="GO" id="GO:0005524">
    <property type="term" value="F:ATP binding"/>
    <property type="evidence" value="ECO:0007669"/>
    <property type="project" value="UniProtKB-UniRule"/>
</dbReference>
<comment type="subcellular location">
    <subcellularLocation>
        <location evidence="8">Cytoplasm</location>
    </subcellularLocation>
</comment>
<dbReference type="PRINTS" id="PR01044">
    <property type="entry name" value="TRNASYNTHGA"/>
</dbReference>
<comment type="caution">
    <text evidence="9">The sequence shown here is derived from an EMBL/GenBank/DDBJ whole genome shotgun (WGS) entry which is preliminary data.</text>
</comment>
<dbReference type="PANTHER" id="PTHR30075">
    <property type="entry name" value="GLYCYL-TRNA SYNTHETASE"/>
    <property type="match status" value="1"/>
</dbReference>
<proteinExistence type="inferred from homology"/>
<dbReference type="Gene3D" id="1.20.58.180">
    <property type="entry name" value="Class II aaRS and biotin synthetases, domain 2"/>
    <property type="match status" value="1"/>
</dbReference>
<dbReference type="NCBIfam" id="TIGR00388">
    <property type="entry name" value="glyQ"/>
    <property type="match status" value="1"/>
</dbReference>
<dbReference type="PROSITE" id="PS50861">
    <property type="entry name" value="AA_TRNA_LIGASE_II_GLYAB"/>
    <property type="match status" value="1"/>
</dbReference>
<evidence type="ECO:0000256" key="8">
    <source>
        <dbReference type="HAMAP-Rule" id="MF_00254"/>
    </source>
</evidence>
<dbReference type="InterPro" id="IPR002310">
    <property type="entry name" value="Gly-tRNA_ligase_asu"/>
</dbReference>
<accession>A0A8J7QNL3</accession>
<organism evidence="9 10">
    <name type="scientific">Acanthopleuribacter pedis</name>
    <dbReference type="NCBI Taxonomy" id="442870"/>
    <lineage>
        <taxon>Bacteria</taxon>
        <taxon>Pseudomonadati</taxon>
        <taxon>Acidobacteriota</taxon>
        <taxon>Holophagae</taxon>
        <taxon>Acanthopleuribacterales</taxon>
        <taxon>Acanthopleuribacteraceae</taxon>
        <taxon>Acanthopleuribacter</taxon>
    </lineage>
</organism>
<evidence type="ECO:0000313" key="10">
    <source>
        <dbReference type="Proteomes" id="UP000664417"/>
    </source>
</evidence>
<comment type="subunit">
    <text evidence="8">Tetramer of two alpha and two beta subunits.</text>
</comment>
<keyword evidence="2 8" id="KW-0436">Ligase</keyword>
<dbReference type="PANTHER" id="PTHR30075:SF2">
    <property type="entry name" value="GLYCINE--TRNA LIGASE, CHLOROPLASTIC_MITOCHONDRIAL 2"/>
    <property type="match status" value="1"/>
</dbReference>
<comment type="similarity">
    <text evidence="1 8">Belongs to the class-II aminoacyl-tRNA synthetase family.</text>
</comment>
<dbReference type="Proteomes" id="UP000664417">
    <property type="component" value="Unassembled WGS sequence"/>
</dbReference>
<keyword evidence="6 8" id="KW-0030">Aminoacyl-tRNA synthetase</keyword>
<dbReference type="GO" id="GO:0005829">
    <property type="term" value="C:cytosol"/>
    <property type="evidence" value="ECO:0007669"/>
    <property type="project" value="TreeGrafter"/>
</dbReference>
<dbReference type="InterPro" id="IPR006194">
    <property type="entry name" value="Gly-tRNA-synth_heterodimer"/>
</dbReference>
<evidence type="ECO:0000256" key="6">
    <source>
        <dbReference type="ARBA" id="ARBA00023146"/>
    </source>
</evidence>
<dbReference type="GO" id="GO:0006426">
    <property type="term" value="P:glycyl-tRNA aminoacylation"/>
    <property type="evidence" value="ECO:0007669"/>
    <property type="project" value="UniProtKB-UniRule"/>
</dbReference>
<evidence type="ECO:0000256" key="7">
    <source>
        <dbReference type="ARBA" id="ARBA00047937"/>
    </source>
</evidence>
<comment type="catalytic activity">
    <reaction evidence="7 8">
        <text>tRNA(Gly) + glycine + ATP = glycyl-tRNA(Gly) + AMP + diphosphate</text>
        <dbReference type="Rhea" id="RHEA:16013"/>
        <dbReference type="Rhea" id="RHEA-COMP:9664"/>
        <dbReference type="Rhea" id="RHEA-COMP:9683"/>
        <dbReference type="ChEBI" id="CHEBI:30616"/>
        <dbReference type="ChEBI" id="CHEBI:33019"/>
        <dbReference type="ChEBI" id="CHEBI:57305"/>
        <dbReference type="ChEBI" id="CHEBI:78442"/>
        <dbReference type="ChEBI" id="CHEBI:78522"/>
        <dbReference type="ChEBI" id="CHEBI:456215"/>
        <dbReference type="EC" id="6.1.1.14"/>
    </reaction>
</comment>
<dbReference type="RefSeq" id="WP_207861299.1">
    <property type="nucleotide sequence ID" value="NZ_JAFREP010000023.1"/>
</dbReference>
<protein>
    <recommendedName>
        <fullName evidence="8">Glycine--tRNA ligase alpha subunit</fullName>
        <ecNumber evidence="8">6.1.1.14</ecNumber>
    </recommendedName>
    <alternativeName>
        <fullName evidence="8">Glycyl-tRNA synthetase alpha subunit</fullName>
        <shortName evidence="8">GlyRS</shortName>
    </alternativeName>
</protein>
<keyword evidence="4 8" id="KW-0067">ATP-binding</keyword>
<reference evidence="9" key="1">
    <citation type="submission" date="2021-03" db="EMBL/GenBank/DDBJ databases">
        <authorList>
            <person name="Wang G."/>
        </authorList>
    </citation>
    <scope>NUCLEOTIDE SEQUENCE</scope>
    <source>
        <strain evidence="9">KCTC 12899</strain>
    </source>
</reference>
<dbReference type="Gene3D" id="3.30.930.10">
    <property type="entry name" value="Bira Bifunctional Protein, Domain 2"/>
    <property type="match status" value="1"/>
</dbReference>
<keyword evidence="10" id="KW-1185">Reference proteome</keyword>
<dbReference type="EMBL" id="JAFREP010000023">
    <property type="protein sequence ID" value="MBO1321325.1"/>
    <property type="molecule type" value="Genomic_DNA"/>
</dbReference>
<sequence length="285" mass="32507">MKFQDLILALQNYWAQQDCVISQPYDIEVGAGTMNPHTFLKALGPNPWNVAYVEPSRRPVDGRYGENPFRVHKHYQFQVILKPSPDNIQELYLQSLAAMGINLEDHDIRFEEDNWEAPTLGAWGVGWQVLLDGMEITQFTYFQQVGGIDTAPIPVEITYGIERLCMFLGGVDNIFDLPWSNSVTYGDARKREEYEFSKYCFESADIDLHKNMFDLYEKEAFRLLEENLPLVAYDYTLKCSHAFNVLDARGAVSTTQRPAFIARVRKLACAVAKLHVALQEGANHG</sequence>
<dbReference type="Pfam" id="PF02091">
    <property type="entry name" value="tRNA-synt_2e"/>
    <property type="match status" value="1"/>
</dbReference>
<name>A0A8J7QNL3_9BACT</name>
<dbReference type="InterPro" id="IPR045864">
    <property type="entry name" value="aa-tRNA-synth_II/BPL/LPL"/>
</dbReference>